<proteinExistence type="predicted"/>
<dbReference type="AlphaFoldDB" id="A0AAD3SZ28"/>
<feature type="chain" id="PRO_5041941377" description="Transmembrane protein" evidence="1">
    <location>
        <begin position="27"/>
        <end position="74"/>
    </location>
</feature>
<dbReference type="PANTHER" id="PTHR37245">
    <property type="entry name" value="PAMP-INDUCED SECRETED PEPTIDE 1"/>
    <property type="match status" value="1"/>
</dbReference>
<evidence type="ECO:0000313" key="2">
    <source>
        <dbReference type="EMBL" id="GMH19777.1"/>
    </source>
</evidence>
<sequence length="74" mass="8141">MFGRRSSILVLILFVALAAFLGVSMARPLPEYMEVANANSNNWSAHGSVYEMTKHSLEYWLQRLSSGPSDGAGH</sequence>
<accession>A0AAD3SZ28</accession>
<dbReference type="PANTHER" id="PTHR37245:SF4">
    <property type="entry name" value="PAMP-INDUCED SECRETED PEPTIDE 1"/>
    <property type="match status" value="1"/>
</dbReference>
<comment type="caution">
    <text evidence="2">The sequence shown here is derived from an EMBL/GenBank/DDBJ whole genome shotgun (WGS) entry which is preliminary data.</text>
</comment>
<evidence type="ECO:0000256" key="1">
    <source>
        <dbReference type="SAM" id="SignalP"/>
    </source>
</evidence>
<dbReference type="Proteomes" id="UP001279734">
    <property type="component" value="Unassembled WGS sequence"/>
</dbReference>
<feature type="signal peptide" evidence="1">
    <location>
        <begin position="1"/>
        <end position="26"/>
    </location>
</feature>
<organism evidence="2 3">
    <name type="scientific">Nepenthes gracilis</name>
    <name type="common">Slender pitcher plant</name>
    <dbReference type="NCBI Taxonomy" id="150966"/>
    <lineage>
        <taxon>Eukaryota</taxon>
        <taxon>Viridiplantae</taxon>
        <taxon>Streptophyta</taxon>
        <taxon>Embryophyta</taxon>
        <taxon>Tracheophyta</taxon>
        <taxon>Spermatophyta</taxon>
        <taxon>Magnoliopsida</taxon>
        <taxon>eudicotyledons</taxon>
        <taxon>Gunneridae</taxon>
        <taxon>Pentapetalae</taxon>
        <taxon>Caryophyllales</taxon>
        <taxon>Nepenthaceae</taxon>
        <taxon>Nepenthes</taxon>
    </lineage>
</organism>
<evidence type="ECO:0008006" key="4">
    <source>
        <dbReference type="Google" id="ProtNLM"/>
    </source>
</evidence>
<dbReference type="GO" id="GO:0006952">
    <property type="term" value="P:defense response"/>
    <property type="evidence" value="ECO:0007669"/>
    <property type="project" value="InterPro"/>
</dbReference>
<dbReference type="EMBL" id="BSYO01000021">
    <property type="protein sequence ID" value="GMH19777.1"/>
    <property type="molecule type" value="Genomic_DNA"/>
</dbReference>
<protein>
    <recommendedName>
        <fullName evidence="4">Transmembrane protein</fullName>
    </recommendedName>
</protein>
<evidence type="ECO:0000313" key="3">
    <source>
        <dbReference type="Proteomes" id="UP001279734"/>
    </source>
</evidence>
<gene>
    <name evidence="2" type="ORF">Nepgr_021618</name>
</gene>
<name>A0AAD3SZ28_NEPGR</name>
<reference evidence="2" key="1">
    <citation type="submission" date="2023-05" db="EMBL/GenBank/DDBJ databases">
        <title>Nepenthes gracilis genome sequencing.</title>
        <authorList>
            <person name="Fukushima K."/>
        </authorList>
    </citation>
    <scope>NUCLEOTIDE SEQUENCE</scope>
    <source>
        <strain evidence="2">SING2019-196</strain>
    </source>
</reference>
<keyword evidence="3" id="KW-1185">Reference proteome</keyword>
<dbReference type="InterPro" id="IPR040273">
    <property type="entry name" value="PIP1"/>
</dbReference>
<keyword evidence="1" id="KW-0732">Signal</keyword>